<evidence type="ECO:0000313" key="1">
    <source>
        <dbReference type="EnsemblMetazoa" id="AALB014112-PA"/>
    </source>
</evidence>
<accession>A0A8W7K346</accession>
<dbReference type="GeneID" id="118457638"/>
<dbReference type="EnsemblMetazoa" id="AALB014112-RA">
    <property type="protein sequence ID" value="AALB014112-PA"/>
    <property type="gene ID" value="AALB014112"/>
</dbReference>
<reference evidence="1" key="2">
    <citation type="submission" date="2022-08" db="UniProtKB">
        <authorList>
            <consortium name="EnsemblMetazoa"/>
        </authorList>
    </citation>
    <scope>IDENTIFICATION</scope>
    <source>
        <strain evidence="1">STECLA/ALBI9_A</strain>
    </source>
</reference>
<name>A0A8W7K346_ANOAL</name>
<keyword evidence="2" id="KW-1185">Reference proteome</keyword>
<dbReference type="Proteomes" id="UP000069272">
    <property type="component" value="Chromosome 2L"/>
</dbReference>
<dbReference type="AlphaFoldDB" id="A0A8W7K346"/>
<evidence type="ECO:0000313" key="2">
    <source>
        <dbReference type="Proteomes" id="UP000069272"/>
    </source>
</evidence>
<dbReference type="KEGG" id="aali:118457638"/>
<proteinExistence type="predicted"/>
<organism evidence="1 2">
    <name type="scientific">Anopheles albimanus</name>
    <name type="common">New world malaria mosquito</name>
    <dbReference type="NCBI Taxonomy" id="7167"/>
    <lineage>
        <taxon>Eukaryota</taxon>
        <taxon>Metazoa</taxon>
        <taxon>Ecdysozoa</taxon>
        <taxon>Arthropoda</taxon>
        <taxon>Hexapoda</taxon>
        <taxon>Insecta</taxon>
        <taxon>Pterygota</taxon>
        <taxon>Neoptera</taxon>
        <taxon>Endopterygota</taxon>
        <taxon>Diptera</taxon>
        <taxon>Nematocera</taxon>
        <taxon>Culicoidea</taxon>
        <taxon>Culicidae</taxon>
        <taxon>Anophelinae</taxon>
        <taxon>Anopheles</taxon>
    </lineage>
</organism>
<reference evidence="1 2" key="1">
    <citation type="journal article" date="2017" name="G3 (Bethesda)">
        <title>The Physical Genome Mapping of Anopheles albimanus Corrected Scaffold Misassemblies and Identified Interarm Rearrangements in Genus Anopheles.</title>
        <authorList>
            <person name="Artemov G.N."/>
            <person name="Peery A.N."/>
            <person name="Jiang X."/>
            <person name="Tu Z."/>
            <person name="Stegniy V.N."/>
            <person name="Sharakhova M.V."/>
            <person name="Sharakhov I.V."/>
        </authorList>
    </citation>
    <scope>NUCLEOTIDE SEQUENCE [LARGE SCALE GENOMIC DNA]</scope>
    <source>
        <strain evidence="1 2">ALBI9_A</strain>
    </source>
</reference>
<evidence type="ECO:0008006" key="3">
    <source>
        <dbReference type="Google" id="ProtNLM"/>
    </source>
</evidence>
<protein>
    <recommendedName>
        <fullName evidence="3">DUF4806 domain-containing protein</fullName>
    </recommendedName>
</protein>
<sequence length="477" mass="55740">MFLILEIVNDKGGKEWKVAPKRWVCTSKNTQRTVLFWPNEISVERQTQLAIEGTCKPLKSWMRKECVIKCEFPTYEAANNELQKLLAQHINQINEEPVDPLTIEDPAVESFESPTATVPDKDASALANIKSMLQSLITKNSQIEQQYSDLVEHNTRIESIISLMQKGLDTVESKFTNTLSVLRLGNSWHKPEEAIYQENDYEETFSFEPMETIEQLTLLDIRLNDESFNAELVQWLCSNIYTDNTRKRIICCMELLCSFKLLLEMKWASLVDQHNFLILIKTIGDTPSNCITLSSVGDFLKYYLTHSKKRFHNSLNRNISPANRTIKKRQENANSSKRNFVFKPRETAEELRELEMKLNDELFNAELLKWLLFNVKDDNAQWRIKSCLDLLCSLELQSKLRWSRQRGSIIKEPLDDLPNFLNLFIVVGKTPSEDITRKKLTECFMMHLKNSKTRFLRSLNRKRASKWKRKKKNEEVE</sequence>
<dbReference type="RefSeq" id="XP_035775266.1">
    <property type="nucleotide sequence ID" value="XM_035919373.1"/>
</dbReference>
<dbReference type="RefSeq" id="XP_035775265.1">
    <property type="nucleotide sequence ID" value="XM_035919372.1"/>
</dbReference>
<dbReference type="OrthoDB" id="7741587at2759"/>